<proteinExistence type="predicted"/>
<evidence type="ECO:0000313" key="1">
    <source>
        <dbReference type="EMBL" id="KGE51813.1"/>
    </source>
</evidence>
<dbReference type="RefSeq" id="WP_042823024.1">
    <property type="nucleotide sequence ID" value="NZ_CP053649.1"/>
</dbReference>
<dbReference type="HOGENOM" id="CLU_179993_2_0_6"/>
<dbReference type="Proteomes" id="UP000028012">
    <property type="component" value="Unassembled WGS sequence"/>
</dbReference>
<dbReference type="eggNOG" id="COG2155">
    <property type="taxonomic scope" value="Bacteria"/>
</dbReference>
<comment type="caution">
    <text evidence="1">The sequence shown here is derived from an EMBL/GenBank/DDBJ whole genome shotgun (WGS) entry which is preliminary data.</text>
</comment>
<organism evidence="1 2">
    <name type="scientific">Xanthomonas axonopodis pv. vasculorum</name>
    <dbReference type="NCBI Taxonomy" id="325777"/>
    <lineage>
        <taxon>Bacteria</taxon>
        <taxon>Pseudomonadati</taxon>
        <taxon>Pseudomonadota</taxon>
        <taxon>Gammaproteobacteria</taxon>
        <taxon>Lysobacterales</taxon>
        <taxon>Lysobacteraceae</taxon>
        <taxon>Xanthomonas</taxon>
    </lineage>
</organism>
<dbReference type="Pfam" id="PF04070">
    <property type="entry name" value="DUF378"/>
    <property type="match status" value="1"/>
</dbReference>
<name>A0A098PZ23_9XANT</name>
<dbReference type="InterPro" id="IPR007211">
    <property type="entry name" value="DUF378"/>
</dbReference>
<dbReference type="GeneID" id="58003852"/>
<reference evidence="1 2" key="1">
    <citation type="submission" date="2014-09" db="EMBL/GenBank/DDBJ databases">
        <title>A draft genome sequence for Xanthomonas axonopodis pv. vasculorum NCPPB 900.</title>
        <authorList>
            <person name="Harrison J."/>
            <person name="Studholme D.J."/>
        </authorList>
    </citation>
    <scope>NUCLEOTIDE SEQUENCE [LARGE SCALE GENOMIC DNA]</scope>
    <source>
        <strain evidence="1 2">NCPPB 900</strain>
    </source>
</reference>
<dbReference type="PANTHER" id="PTHR37304:SF1">
    <property type="entry name" value="MEMBRANE PROTEIN"/>
    <property type="match status" value="1"/>
</dbReference>
<dbReference type="STRING" id="325777.GW15_0212225"/>
<protein>
    <submittedName>
        <fullName evidence="1">Uncharacterized protein</fullName>
    </submittedName>
</protein>
<sequence length="80" mass="8774">MKAINVITLVLLIVGGLNWGLVGLFQFDLVAALFGGQDALLSRVVYTLVGLSALWQLVPLFRNNHGTAEHHTSPHVRNNR</sequence>
<dbReference type="AlphaFoldDB" id="A0A098PZ23"/>
<gene>
    <name evidence="1" type="ORF">GW15_0212225</name>
</gene>
<dbReference type="PANTHER" id="PTHR37304">
    <property type="entry name" value="MEMBRANE PROTEIN-RELATED"/>
    <property type="match status" value="1"/>
</dbReference>
<dbReference type="EMBL" id="JPHD02000085">
    <property type="protein sequence ID" value="KGE51813.1"/>
    <property type="molecule type" value="Genomic_DNA"/>
</dbReference>
<accession>A0A098PZ23</accession>
<evidence type="ECO:0000313" key="2">
    <source>
        <dbReference type="Proteomes" id="UP000028012"/>
    </source>
</evidence>